<feature type="compositionally biased region" description="Polar residues" evidence="1">
    <location>
        <begin position="153"/>
        <end position="165"/>
    </location>
</feature>
<feature type="non-terminal residue" evidence="3">
    <location>
        <position position="385"/>
    </location>
</feature>
<comment type="caution">
    <text evidence="3">The sequence shown here is derived from an EMBL/GenBank/DDBJ whole genome shotgun (WGS) entry which is preliminary data.</text>
</comment>
<protein>
    <submittedName>
        <fullName evidence="3">Mucin-like glycoprotein</fullName>
    </submittedName>
</protein>
<dbReference type="AlphaFoldDB" id="A0A422MPU1"/>
<evidence type="ECO:0000256" key="1">
    <source>
        <dbReference type="SAM" id="MobiDB-lite"/>
    </source>
</evidence>
<feature type="chain" id="PRO_5019585789" evidence="2">
    <location>
        <begin position="28"/>
        <end position="385"/>
    </location>
</feature>
<keyword evidence="2" id="KW-0732">Signal</keyword>
<keyword evidence="4" id="KW-1185">Reference proteome</keyword>
<evidence type="ECO:0000313" key="3">
    <source>
        <dbReference type="EMBL" id="RNE95229.1"/>
    </source>
</evidence>
<proteinExistence type="predicted"/>
<organism evidence="3 4">
    <name type="scientific">Trypanosoma conorhini</name>
    <dbReference type="NCBI Taxonomy" id="83891"/>
    <lineage>
        <taxon>Eukaryota</taxon>
        <taxon>Discoba</taxon>
        <taxon>Euglenozoa</taxon>
        <taxon>Kinetoplastea</taxon>
        <taxon>Metakinetoplastina</taxon>
        <taxon>Trypanosomatida</taxon>
        <taxon>Trypanosomatidae</taxon>
        <taxon>Trypanosoma</taxon>
    </lineage>
</organism>
<feature type="signal peptide" evidence="2">
    <location>
        <begin position="1"/>
        <end position="27"/>
    </location>
</feature>
<feature type="compositionally biased region" description="Polar residues" evidence="1">
    <location>
        <begin position="273"/>
        <end position="282"/>
    </location>
</feature>
<feature type="compositionally biased region" description="Acidic residues" evidence="1">
    <location>
        <begin position="221"/>
        <end position="230"/>
    </location>
</feature>
<feature type="compositionally biased region" description="Acidic residues" evidence="1">
    <location>
        <begin position="166"/>
        <end position="193"/>
    </location>
</feature>
<dbReference type="Proteomes" id="UP000284403">
    <property type="component" value="Unassembled WGS sequence"/>
</dbReference>
<feature type="region of interest" description="Disordered" evidence="1">
    <location>
        <begin position="144"/>
        <end position="385"/>
    </location>
</feature>
<feature type="compositionally biased region" description="Low complexity" evidence="1">
    <location>
        <begin position="256"/>
        <end position="268"/>
    </location>
</feature>
<evidence type="ECO:0000313" key="4">
    <source>
        <dbReference type="Proteomes" id="UP000284403"/>
    </source>
</evidence>
<evidence type="ECO:0000256" key="2">
    <source>
        <dbReference type="SAM" id="SignalP"/>
    </source>
</evidence>
<gene>
    <name evidence="3" type="ORF">Tco025E_10113</name>
</gene>
<accession>A0A422MPU1</accession>
<feature type="compositionally biased region" description="Low complexity" evidence="1">
    <location>
        <begin position="365"/>
        <end position="376"/>
    </location>
</feature>
<name>A0A422MPU1_9TRYP</name>
<sequence>MATMLAVRRRAVCALALLALLCGCCAPSVCGTATATKVKVLLEVSCADSEKKLRWRVAGEETWQKCSFGVEDVFELSGKYSSPGDSVCAWAVTMYPASDRHLGCSESAAADTVAVTLRCGTDSRSEVYKRWLIANKSAADQIAAAASSDRPGTLTSCATQTSSGDASEEEEEEEDEEEEEEEEEVQEEGEEKEEAPTQLSQGADKETGDVAAPSNLTPNSDAEEAEEAADEKEKRDEEEGATEGSGGALAPPPLAAPAAASAPRTGAAEQAVGAQTSEQQRGPSPPADGAATAAPVGDATPRSGPMDDGQAQQTPPSHAPEAVGGVPSASAAPTGETPNAAAEGSGADPQTAADVDGGHETSHNAATAPAAQAPGQPGTPPTRDA</sequence>
<dbReference type="RefSeq" id="XP_029222986.1">
    <property type="nucleotide sequence ID" value="XM_029376902.1"/>
</dbReference>
<dbReference type="EMBL" id="MKKU01001487">
    <property type="protein sequence ID" value="RNE95229.1"/>
    <property type="molecule type" value="Genomic_DNA"/>
</dbReference>
<reference evidence="3 4" key="1">
    <citation type="journal article" date="2018" name="BMC Genomics">
        <title>Genomic comparison of Trypanosoma conorhini and Trypanosoma rangeli to Trypanosoma cruzi strains of high and low virulence.</title>
        <authorList>
            <person name="Bradwell K.R."/>
            <person name="Koparde V.N."/>
            <person name="Matveyev A.V."/>
            <person name="Serrano M.G."/>
            <person name="Alves J.M."/>
            <person name="Parikh H."/>
            <person name="Huang B."/>
            <person name="Lee V."/>
            <person name="Espinosa-Alvarez O."/>
            <person name="Ortiz P.A."/>
            <person name="Costa-Martins A.G."/>
            <person name="Teixeira M.M."/>
            <person name="Buck G.A."/>
        </authorList>
    </citation>
    <scope>NUCLEOTIDE SEQUENCE [LARGE SCALE GENOMIC DNA]</scope>
    <source>
        <strain evidence="3 4">025E</strain>
    </source>
</reference>
<dbReference type="GeneID" id="40323724"/>